<comment type="caution">
    <text evidence="2">The sequence shown here is derived from an EMBL/GenBank/DDBJ whole genome shotgun (WGS) entry which is preliminary data.</text>
</comment>
<protein>
    <submittedName>
        <fullName evidence="2">Uncharacterized protein</fullName>
    </submittedName>
</protein>
<keyword evidence="1" id="KW-0732">Signal</keyword>
<dbReference type="EMBL" id="MTKT01004939">
    <property type="protein sequence ID" value="OWM68762.1"/>
    <property type="molecule type" value="Genomic_DNA"/>
</dbReference>
<organism evidence="2 3">
    <name type="scientific">Punica granatum</name>
    <name type="common">Pomegranate</name>
    <dbReference type="NCBI Taxonomy" id="22663"/>
    <lineage>
        <taxon>Eukaryota</taxon>
        <taxon>Viridiplantae</taxon>
        <taxon>Streptophyta</taxon>
        <taxon>Embryophyta</taxon>
        <taxon>Tracheophyta</taxon>
        <taxon>Spermatophyta</taxon>
        <taxon>Magnoliopsida</taxon>
        <taxon>eudicotyledons</taxon>
        <taxon>Gunneridae</taxon>
        <taxon>Pentapetalae</taxon>
        <taxon>rosids</taxon>
        <taxon>malvids</taxon>
        <taxon>Myrtales</taxon>
        <taxon>Lythraceae</taxon>
        <taxon>Punica</taxon>
    </lineage>
</organism>
<feature type="chain" id="PRO_5013121040" evidence="1">
    <location>
        <begin position="28"/>
        <end position="96"/>
    </location>
</feature>
<sequence>MIGWLGILSQRLLQLEILPWAIRGCLSCGYSPCSIFSSYSSLSFIRQNELEMRKGQAPEALEPGSAAPSEGSALVESIVAGVSTGRIEEPTPSQWT</sequence>
<feature type="signal peptide" evidence="1">
    <location>
        <begin position="1"/>
        <end position="27"/>
    </location>
</feature>
<dbReference type="Proteomes" id="UP000197138">
    <property type="component" value="Unassembled WGS sequence"/>
</dbReference>
<reference evidence="3" key="1">
    <citation type="journal article" date="2017" name="Plant J.">
        <title>The pomegranate (Punica granatum L.) genome and the genomics of punicalagin biosynthesis.</title>
        <authorList>
            <person name="Qin G."/>
            <person name="Xu C."/>
            <person name="Ming R."/>
            <person name="Tang H."/>
            <person name="Guyot R."/>
            <person name="Kramer E.M."/>
            <person name="Hu Y."/>
            <person name="Yi X."/>
            <person name="Qi Y."/>
            <person name="Xu X."/>
            <person name="Gao Z."/>
            <person name="Pan H."/>
            <person name="Jian J."/>
            <person name="Tian Y."/>
            <person name="Yue Z."/>
            <person name="Xu Y."/>
        </authorList>
    </citation>
    <scope>NUCLEOTIDE SEQUENCE [LARGE SCALE GENOMIC DNA]</scope>
    <source>
        <strain evidence="3">cv. Dabenzi</strain>
    </source>
</reference>
<name>A0A218W9K8_PUNGR</name>
<evidence type="ECO:0000256" key="1">
    <source>
        <dbReference type="SAM" id="SignalP"/>
    </source>
</evidence>
<proteinExistence type="predicted"/>
<evidence type="ECO:0000313" key="3">
    <source>
        <dbReference type="Proteomes" id="UP000197138"/>
    </source>
</evidence>
<dbReference type="AlphaFoldDB" id="A0A218W9K8"/>
<accession>A0A218W9K8</accession>
<gene>
    <name evidence="2" type="ORF">CDL15_Pgr024949</name>
</gene>
<evidence type="ECO:0000313" key="2">
    <source>
        <dbReference type="EMBL" id="OWM68762.1"/>
    </source>
</evidence>